<accession>A0A5J6TC25</accession>
<organism evidence="1 2">
    <name type="scientific">Gordonia phage Toast</name>
    <dbReference type="NCBI Taxonomy" id="2599852"/>
    <lineage>
        <taxon>Viruses</taxon>
        <taxon>Duplodnaviria</taxon>
        <taxon>Heunggongvirae</taxon>
        <taxon>Uroviricota</taxon>
        <taxon>Caudoviricetes</taxon>
        <taxon>Fairfaxidumvirus</taxon>
        <taxon>Fairfaxidumvirus toast</taxon>
    </lineage>
</organism>
<dbReference type="EMBL" id="MN234161">
    <property type="protein sequence ID" value="QFG08125.1"/>
    <property type="molecule type" value="Genomic_DNA"/>
</dbReference>
<protein>
    <submittedName>
        <fullName evidence="1">Uncharacterized protein</fullName>
    </submittedName>
</protein>
<dbReference type="RefSeq" id="YP_010001203.1">
    <property type="nucleotide sequence ID" value="NC_053173.1"/>
</dbReference>
<sequence>MKITAAAFLAFAAGFAIMFWRNARPVEHNTVTGRGWRAWPSL</sequence>
<evidence type="ECO:0000313" key="2">
    <source>
        <dbReference type="Proteomes" id="UP000326855"/>
    </source>
</evidence>
<name>A0A5J6TC25_9CAUD</name>
<keyword evidence="2" id="KW-1185">Reference proteome</keyword>
<gene>
    <name evidence="1" type="primary">66</name>
    <name evidence="1" type="ORF">PBI_TOAST_66</name>
</gene>
<proteinExistence type="predicted"/>
<reference evidence="1 2" key="1">
    <citation type="submission" date="2019-07" db="EMBL/GenBank/DDBJ databases">
        <authorList>
            <person name="Stoner T.H."/>
            <person name="Garlena R.A."/>
            <person name="Russell D.A."/>
            <person name="Pope W.H."/>
            <person name="Jacobs-Sera D."/>
            <person name="Hatfull G.F."/>
        </authorList>
    </citation>
    <scope>NUCLEOTIDE SEQUENCE [LARGE SCALE GENOMIC DNA]</scope>
</reference>
<dbReference type="GeneID" id="62974382"/>
<dbReference type="KEGG" id="vg:62974382"/>
<dbReference type="Proteomes" id="UP000326855">
    <property type="component" value="Segment"/>
</dbReference>
<evidence type="ECO:0000313" key="1">
    <source>
        <dbReference type="EMBL" id="QFG08125.1"/>
    </source>
</evidence>